<sequence length="253" mass="27975">MNHGKMILEACVDSPESAEAAEKGGADRLELCGHLIIGGVTPDEWLYRSVREHCRLPVRVLIRPRFGDFCYTEAEFQMMEHQVAHFKKLGADAVVIGCLRPDGTLDLERMKRLAELAGNMEITLHRAFDVCKDPGEALEQAVMLGIGTVLTSGQENSALKGADCLAELQRQAGDRITLMAGAGVGPASIREIWQKTGLRAYHMSGKKTYDSRMEYRREGVPMGLPGISEFEVWRTDEELIRKTSGILSEIGNN</sequence>
<dbReference type="RefSeq" id="WP_118769887.1">
    <property type="nucleotide sequence ID" value="NZ_JAJEPS010000015.1"/>
</dbReference>
<evidence type="ECO:0000256" key="2">
    <source>
        <dbReference type="HAMAP-Rule" id="MF_00795"/>
    </source>
</evidence>
<dbReference type="Pfam" id="PF03932">
    <property type="entry name" value="CutC"/>
    <property type="match status" value="1"/>
</dbReference>
<organism evidence="3 4">
    <name type="scientific">Hominiventricola filiformis</name>
    <dbReference type="NCBI Taxonomy" id="2885352"/>
    <lineage>
        <taxon>Bacteria</taxon>
        <taxon>Bacillati</taxon>
        <taxon>Bacillota</taxon>
        <taxon>Clostridia</taxon>
        <taxon>Lachnospirales</taxon>
        <taxon>Lachnospiraceae</taxon>
        <taxon>Hominiventricola</taxon>
    </lineage>
</organism>
<keyword evidence="4" id="KW-1185">Reference proteome</keyword>
<comment type="caution">
    <text evidence="2">Once thought to be involved in copper homeostasis, experiments in E.coli have shown this is not the case.</text>
</comment>
<dbReference type="EMBL" id="JAJEPS010000015">
    <property type="protein sequence ID" value="MCC2127132.1"/>
    <property type="molecule type" value="Genomic_DNA"/>
</dbReference>
<gene>
    <name evidence="2" type="primary">cutC</name>
    <name evidence="3" type="ORF">LKD36_13245</name>
</gene>
<evidence type="ECO:0000313" key="3">
    <source>
        <dbReference type="EMBL" id="MCC2127132.1"/>
    </source>
</evidence>
<dbReference type="AlphaFoldDB" id="A0AAE3DBX5"/>
<comment type="subcellular location">
    <subcellularLocation>
        <location evidence="2">Cytoplasm</location>
    </subcellularLocation>
</comment>
<name>A0AAE3DBX5_9FIRM</name>
<dbReference type="GO" id="GO:0005507">
    <property type="term" value="F:copper ion binding"/>
    <property type="evidence" value="ECO:0007669"/>
    <property type="project" value="TreeGrafter"/>
</dbReference>
<dbReference type="GO" id="GO:0005737">
    <property type="term" value="C:cytoplasm"/>
    <property type="evidence" value="ECO:0007669"/>
    <property type="project" value="UniProtKB-SubCell"/>
</dbReference>
<dbReference type="InterPro" id="IPR036822">
    <property type="entry name" value="CutC-like_dom_sf"/>
</dbReference>
<comment type="similarity">
    <text evidence="1 2">Belongs to the CutC family.</text>
</comment>
<dbReference type="SUPFAM" id="SSF110395">
    <property type="entry name" value="CutC-like"/>
    <property type="match status" value="1"/>
</dbReference>
<accession>A0AAE3DBX5</accession>
<dbReference type="InterPro" id="IPR005627">
    <property type="entry name" value="CutC-like"/>
</dbReference>
<proteinExistence type="inferred from homology"/>
<reference evidence="3 4" key="1">
    <citation type="submission" date="2021-10" db="EMBL/GenBank/DDBJ databases">
        <title>Anaerobic single-cell dispensing facilitates the cultivation of human gut bacteria.</title>
        <authorList>
            <person name="Afrizal A."/>
        </authorList>
    </citation>
    <scope>NUCLEOTIDE SEQUENCE [LARGE SCALE GENOMIC DNA]</scope>
    <source>
        <strain evidence="3 4">CLA-AA-H276</strain>
    </source>
</reference>
<dbReference type="Gene3D" id="3.20.20.380">
    <property type="entry name" value="Copper homeostasis (CutC) domain"/>
    <property type="match status" value="1"/>
</dbReference>
<dbReference type="PANTHER" id="PTHR12598">
    <property type="entry name" value="COPPER HOMEOSTASIS PROTEIN CUTC"/>
    <property type="match status" value="1"/>
</dbReference>
<protein>
    <recommendedName>
        <fullName evidence="2">PF03932 family protein CutC</fullName>
    </recommendedName>
</protein>
<comment type="caution">
    <text evidence="3">The sequence shown here is derived from an EMBL/GenBank/DDBJ whole genome shotgun (WGS) entry which is preliminary data.</text>
</comment>
<dbReference type="PANTHER" id="PTHR12598:SF0">
    <property type="entry name" value="COPPER HOMEOSTASIS PROTEIN CUTC HOMOLOG"/>
    <property type="match status" value="1"/>
</dbReference>
<evidence type="ECO:0000313" key="4">
    <source>
        <dbReference type="Proteomes" id="UP001198220"/>
    </source>
</evidence>
<evidence type="ECO:0000256" key="1">
    <source>
        <dbReference type="ARBA" id="ARBA00007768"/>
    </source>
</evidence>
<dbReference type="HAMAP" id="MF_00795">
    <property type="entry name" value="CutC"/>
    <property type="match status" value="1"/>
</dbReference>
<dbReference type="Proteomes" id="UP001198220">
    <property type="component" value="Unassembled WGS sequence"/>
</dbReference>
<keyword evidence="2" id="KW-0963">Cytoplasm</keyword>
<dbReference type="FunFam" id="3.20.20.380:FF:000001">
    <property type="entry name" value="Copper homeostasis protein CutC"/>
    <property type="match status" value="1"/>
</dbReference>